<reference evidence="1" key="1">
    <citation type="submission" date="2016-10" db="EMBL/GenBank/DDBJ databases">
        <authorList>
            <person name="de Groot N.N."/>
        </authorList>
    </citation>
    <scope>NUCLEOTIDE SEQUENCE</scope>
</reference>
<name>A0A1W1E0P1_9ZZZZ</name>
<gene>
    <name evidence="1" type="ORF">MNB_SUP05-SYMBIONT-5-720</name>
</gene>
<dbReference type="InterPro" id="IPR044876">
    <property type="entry name" value="HRDC_dom_sf"/>
</dbReference>
<dbReference type="Gene3D" id="1.10.150.80">
    <property type="entry name" value="HRDC domain"/>
    <property type="match status" value="1"/>
</dbReference>
<dbReference type="EMBL" id="FPHZ01000035">
    <property type="protein sequence ID" value="SFV87544.1"/>
    <property type="molecule type" value="Genomic_DNA"/>
</dbReference>
<keyword evidence="1" id="KW-0378">Hydrolase</keyword>
<dbReference type="EC" id="3.1.26.3" evidence="1"/>
<organism evidence="1">
    <name type="scientific">hydrothermal vent metagenome</name>
    <dbReference type="NCBI Taxonomy" id="652676"/>
    <lineage>
        <taxon>unclassified sequences</taxon>
        <taxon>metagenomes</taxon>
        <taxon>ecological metagenomes</taxon>
    </lineage>
</organism>
<dbReference type="GO" id="GO:0000166">
    <property type="term" value="F:nucleotide binding"/>
    <property type="evidence" value="ECO:0007669"/>
    <property type="project" value="InterPro"/>
</dbReference>
<proteinExistence type="predicted"/>
<evidence type="ECO:0000313" key="1">
    <source>
        <dbReference type="EMBL" id="SFV87544.1"/>
    </source>
</evidence>
<dbReference type="GO" id="GO:0004525">
    <property type="term" value="F:ribonuclease III activity"/>
    <property type="evidence" value="ECO:0007669"/>
    <property type="project" value="UniProtKB-EC"/>
</dbReference>
<dbReference type="InterPro" id="IPR010997">
    <property type="entry name" value="HRDC-like_sf"/>
</dbReference>
<accession>A0A1W1E0P1</accession>
<protein>
    <submittedName>
        <fullName evidence="1">Ribonuclease D</fullName>
        <ecNumber evidence="1">3.1.26.3</ecNumber>
    </submittedName>
</protein>
<dbReference type="AlphaFoldDB" id="A0A1W1E0P1"/>
<dbReference type="SUPFAM" id="SSF47819">
    <property type="entry name" value="HRDC-like"/>
    <property type="match status" value="2"/>
</dbReference>
<sequence>MQLSAWREHQAIDKNKPRRWIMTDNYLIDVTMEKQQLSNNKQQKFEEFLVANPHTITPDIPQHTPTTAKEKEQKLILQKLIQEKATQYNLTTEVIASSKTLLRYIRGDQSVNFLSGWRYHLLKKELEKCKIV</sequence>